<dbReference type="AlphaFoldDB" id="A0A8J5X9A0"/>
<name>A0A8J5X9A0_DIALT</name>
<reference evidence="1" key="1">
    <citation type="submission" date="2021-05" db="EMBL/GenBank/DDBJ databases">
        <title>The genome of the haptophyte Pavlova lutheri (Diacronema luteri, Pavlovales) - a model for lipid biosynthesis in eukaryotic algae.</title>
        <authorList>
            <person name="Hulatt C.J."/>
            <person name="Posewitz M.C."/>
        </authorList>
    </citation>
    <scope>NUCLEOTIDE SEQUENCE</scope>
    <source>
        <strain evidence="1">NIVA-4/92</strain>
    </source>
</reference>
<comment type="caution">
    <text evidence="1">The sequence shown here is derived from an EMBL/GenBank/DDBJ whole genome shotgun (WGS) entry which is preliminary data.</text>
</comment>
<dbReference type="OMA" id="WVDMESS"/>
<protein>
    <recommendedName>
        <fullName evidence="3">Phosphoribosylanthranilate isomerase</fullName>
    </recommendedName>
</protein>
<sequence>MSLSCVGFCGADDSVDPRLLMALSRQYEWLEWGVLFRPDKQGEPRYASPAWVERLAVARLEFGGTARLAAHLCSTRVDEVLRGDASFVSRLVDLGFRRVQVNATAVNGVDMSLVSAPDASARLLSVIRAVPGIEFILQRNAQTRLLWEPILAQGPPPNVSVLFDESMGTGQLSASFPAPIAGVECGFAGGLGPGNLEQSLRLILAASAGRAVWVDMESSLRTRTADGDDTFDVAKCFTCAMVAVDHFGMPAHSPALT</sequence>
<evidence type="ECO:0000313" key="1">
    <source>
        <dbReference type="EMBL" id="KAG8459073.1"/>
    </source>
</evidence>
<keyword evidence="2" id="KW-1185">Reference proteome</keyword>
<gene>
    <name evidence="1" type="ORF">KFE25_002480</name>
</gene>
<dbReference type="Proteomes" id="UP000751190">
    <property type="component" value="Unassembled WGS sequence"/>
</dbReference>
<dbReference type="EMBL" id="JAGTXO010000044">
    <property type="protein sequence ID" value="KAG8459073.1"/>
    <property type="molecule type" value="Genomic_DNA"/>
</dbReference>
<evidence type="ECO:0000313" key="2">
    <source>
        <dbReference type="Proteomes" id="UP000751190"/>
    </source>
</evidence>
<organism evidence="1 2">
    <name type="scientific">Diacronema lutheri</name>
    <name type="common">Unicellular marine alga</name>
    <name type="synonym">Monochrysis lutheri</name>
    <dbReference type="NCBI Taxonomy" id="2081491"/>
    <lineage>
        <taxon>Eukaryota</taxon>
        <taxon>Haptista</taxon>
        <taxon>Haptophyta</taxon>
        <taxon>Pavlovophyceae</taxon>
        <taxon>Pavlovales</taxon>
        <taxon>Pavlovaceae</taxon>
        <taxon>Diacronema</taxon>
    </lineage>
</organism>
<evidence type="ECO:0008006" key="3">
    <source>
        <dbReference type="Google" id="ProtNLM"/>
    </source>
</evidence>
<dbReference type="OrthoDB" id="190072at2759"/>
<accession>A0A8J5X9A0</accession>
<proteinExistence type="predicted"/>